<dbReference type="InterPro" id="IPR027805">
    <property type="entry name" value="Transposase_HTH_dom"/>
</dbReference>
<evidence type="ECO:0000313" key="6">
    <source>
        <dbReference type="Proteomes" id="UP001525890"/>
    </source>
</evidence>
<dbReference type="Proteomes" id="UP001525890">
    <property type="component" value="Unassembled WGS sequence"/>
</dbReference>
<feature type="domain" description="Transposase Helix-turn-helix" evidence="4">
    <location>
        <begin position="62"/>
        <end position="110"/>
    </location>
</feature>
<comment type="caution">
    <text evidence="5">The sequence shown here is derived from an EMBL/GenBank/DDBJ whole genome shotgun (WGS) entry which is preliminary data.</text>
</comment>
<dbReference type="InterPro" id="IPR027806">
    <property type="entry name" value="HARBI1_dom"/>
</dbReference>
<accession>A0ABT2N3Y9</accession>
<keyword evidence="6" id="KW-1185">Reference proteome</keyword>
<dbReference type="EMBL" id="JAMXFF010000114">
    <property type="protein sequence ID" value="MCT7970431.1"/>
    <property type="molecule type" value="Genomic_DNA"/>
</dbReference>
<dbReference type="Pfam" id="PF13359">
    <property type="entry name" value="DDE_Tnp_4"/>
    <property type="match status" value="1"/>
</dbReference>
<feature type="domain" description="DDE Tnp4" evidence="3">
    <location>
        <begin position="139"/>
        <end position="288"/>
    </location>
</feature>
<evidence type="ECO:0000313" key="5">
    <source>
        <dbReference type="EMBL" id="MCT7970431.1"/>
    </source>
</evidence>
<evidence type="ECO:0000256" key="1">
    <source>
        <dbReference type="ARBA" id="ARBA00001968"/>
    </source>
</evidence>
<dbReference type="RefSeq" id="WP_368009843.1">
    <property type="nucleotide sequence ID" value="NZ_JAMXFF010000114.1"/>
</dbReference>
<evidence type="ECO:0000256" key="2">
    <source>
        <dbReference type="ARBA" id="ARBA00022723"/>
    </source>
</evidence>
<organism evidence="5 6">
    <name type="scientific">Laspinema palackyanum D2a</name>
    <dbReference type="NCBI Taxonomy" id="2953684"/>
    <lineage>
        <taxon>Bacteria</taxon>
        <taxon>Bacillati</taxon>
        <taxon>Cyanobacteriota</taxon>
        <taxon>Cyanophyceae</taxon>
        <taxon>Oscillatoriophycideae</taxon>
        <taxon>Oscillatoriales</taxon>
        <taxon>Laspinemataceae</taxon>
        <taxon>Laspinema</taxon>
        <taxon>Laspinema palackyanum</taxon>
    </lineage>
</organism>
<reference evidence="5 6" key="1">
    <citation type="journal article" date="2022" name="Front. Microbiol.">
        <title>High genomic differentiation and limited gene flow indicate recent cryptic speciation within the genus Laspinema (cyanobacteria).</title>
        <authorList>
            <person name="Stanojkovic A."/>
            <person name="Skoupy S."/>
            <person name="Skaloud P."/>
            <person name="Dvorak P."/>
        </authorList>
    </citation>
    <scope>NUCLEOTIDE SEQUENCE [LARGE SCALE GENOMIC DNA]</scope>
    <source>
        <strain evidence="5 6">D2a</strain>
    </source>
</reference>
<comment type="cofactor">
    <cofactor evidence="1">
        <name>a divalent metal cation</name>
        <dbReference type="ChEBI" id="CHEBI:60240"/>
    </cofactor>
</comment>
<name>A0ABT2N3Y9_9CYAN</name>
<evidence type="ECO:0000259" key="4">
    <source>
        <dbReference type="Pfam" id="PF13613"/>
    </source>
</evidence>
<gene>
    <name evidence="5" type="ORF">NG799_29395</name>
</gene>
<protein>
    <submittedName>
        <fullName evidence="5">Transposase</fullName>
    </submittedName>
</protein>
<proteinExistence type="predicted"/>
<dbReference type="PANTHER" id="PTHR23080">
    <property type="entry name" value="THAP DOMAIN PROTEIN"/>
    <property type="match status" value="1"/>
</dbReference>
<keyword evidence="2" id="KW-0479">Metal-binding</keyword>
<dbReference type="Pfam" id="PF13613">
    <property type="entry name" value="HTH_Tnp_4"/>
    <property type="match status" value="1"/>
</dbReference>
<dbReference type="PANTHER" id="PTHR23080:SF141">
    <property type="entry name" value="TRANSPOSASE HELIX-TURN-HELIX DOMAIN-CONTAINING PROTEIN"/>
    <property type="match status" value="1"/>
</dbReference>
<evidence type="ECO:0000259" key="3">
    <source>
        <dbReference type="Pfam" id="PF13359"/>
    </source>
</evidence>
<sequence>MTSPLKRIQEYPKESKRLIGIEYDQFLALVELAKQRHIEKQIELEAQKIRINAKGAGRKAEMTVEEGVCLCLVYLRQKPIFEVLGLLFDISKTNANDAFHYWIKIIREILPASQMEEAEDNEQAYEKLQQKLTEHLLIVDSSEQRTARPIDYEEQKKLYSGKKKMHTLKNQFIVLPGGQDIVDVTVGELGKTSDISLFRQSLPKFNNHQKFLGDKAYLGETAIVTPQKKPKNGELTEEQKQENKKISTQRIGVEHLIGKIKIFRVAAERFRLVRHQYEQVILAVCGLVRVRLGSVDLLTLKNGVPLEPI</sequence>